<dbReference type="EC" id="2.3.1.31" evidence="4"/>
<dbReference type="PIRSF" id="PIRSF000450">
    <property type="entry name" value="H_ser_succinyltr"/>
    <property type="match status" value="1"/>
</dbReference>
<dbReference type="GO" id="GO:0009086">
    <property type="term" value="P:methionine biosynthetic process"/>
    <property type="evidence" value="ECO:0007669"/>
    <property type="project" value="UniProtKB-UniRule"/>
</dbReference>
<evidence type="ECO:0000256" key="5">
    <source>
        <dbReference type="PIRSR" id="PIRSR000450-1"/>
    </source>
</evidence>
<comment type="pathway">
    <text evidence="4">Amino-acid biosynthesis; L-methionine biosynthesis via de novo pathway; O-acetyl-L-homoserine from L-homoserine: step 1/1.</text>
</comment>
<dbReference type="PATRIC" id="fig|1313304.3.peg.504"/>
<comment type="function">
    <text evidence="4">Transfers an acetyl group from acetyl-CoA to L-homoserine, forming acetyl-L-homoserine.</text>
</comment>
<keyword evidence="4" id="KW-0963">Cytoplasm</keyword>
<dbReference type="HAMAP" id="MF_00295">
    <property type="entry name" value="MetA_acyltransf"/>
    <property type="match status" value="1"/>
</dbReference>
<feature type="binding site" evidence="4">
    <location>
        <position position="252"/>
    </location>
    <ligand>
        <name>substrate</name>
    </ligand>
</feature>
<dbReference type="Pfam" id="PF04204">
    <property type="entry name" value="HTS"/>
    <property type="match status" value="1"/>
</dbReference>
<keyword evidence="1 4" id="KW-0028">Amino-acid biosynthesis</keyword>
<accession>U7DDQ7</accession>
<dbReference type="InterPro" id="IPR029062">
    <property type="entry name" value="Class_I_gatase-like"/>
</dbReference>
<dbReference type="eggNOG" id="COG1897">
    <property type="taxonomic scope" value="Bacteria"/>
</dbReference>
<dbReference type="RefSeq" id="WP_022636059.1">
    <property type="nucleotide sequence ID" value="NZ_ASJR01000003.1"/>
</dbReference>
<evidence type="ECO:0000256" key="2">
    <source>
        <dbReference type="ARBA" id="ARBA00022679"/>
    </source>
</evidence>
<proteinExistence type="inferred from homology"/>
<keyword evidence="4" id="KW-0486">Methionine biosynthesis</keyword>
<comment type="caution">
    <text evidence="4">Lacks conserved residue(s) required for the propagation of feature annotation.</text>
</comment>
<evidence type="ECO:0000313" key="7">
    <source>
        <dbReference type="Proteomes" id="UP000017148"/>
    </source>
</evidence>
<feature type="binding site" evidence="4">
    <location>
        <position position="163"/>
    </location>
    <ligand>
        <name>substrate</name>
    </ligand>
</feature>
<dbReference type="Gene3D" id="3.40.50.880">
    <property type="match status" value="1"/>
</dbReference>
<dbReference type="GO" id="GO:0005737">
    <property type="term" value="C:cytoplasm"/>
    <property type="evidence" value="ECO:0007669"/>
    <property type="project" value="UniProtKB-SubCell"/>
</dbReference>
<dbReference type="OrthoDB" id="9772423at2"/>
<evidence type="ECO:0000256" key="3">
    <source>
        <dbReference type="ARBA" id="ARBA00023315"/>
    </source>
</evidence>
<keyword evidence="3 4" id="KW-0012">Acyltransferase</keyword>
<dbReference type="PANTHER" id="PTHR20919:SF0">
    <property type="entry name" value="HOMOSERINE O-SUCCINYLTRANSFERASE"/>
    <property type="match status" value="1"/>
</dbReference>
<comment type="caution">
    <text evidence="6">The sequence shown here is derived from an EMBL/GenBank/DDBJ whole genome shotgun (WGS) entry which is preliminary data.</text>
</comment>
<feature type="binding site" evidence="4">
    <location>
        <position position="192"/>
    </location>
    <ligand>
        <name>substrate</name>
    </ligand>
</feature>
<feature type="active site" evidence="4">
    <location>
        <position position="240"/>
    </location>
</feature>
<dbReference type="SUPFAM" id="SSF52317">
    <property type="entry name" value="Class I glutamine amidotransferase-like"/>
    <property type="match status" value="1"/>
</dbReference>
<dbReference type="AlphaFoldDB" id="U7DDQ7"/>
<dbReference type="PANTHER" id="PTHR20919">
    <property type="entry name" value="HOMOSERINE O-SUCCINYLTRANSFERASE"/>
    <property type="match status" value="1"/>
</dbReference>
<feature type="site" description="Important for substrate specificity" evidence="4">
    <location>
        <position position="192"/>
    </location>
</feature>
<dbReference type="GO" id="GO:0008899">
    <property type="term" value="F:homoserine O-succinyltransferase activity"/>
    <property type="evidence" value="ECO:0007669"/>
    <property type="project" value="UniProtKB-UniRule"/>
</dbReference>
<evidence type="ECO:0000256" key="4">
    <source>
        <dbReference type="HAMAP-Rule" id="MF_00295"/>
    </source>
</evidence>
<keyword evidence="2 4" id="KW-0808">Transferase</keyword>
<comment type="catalytic activity">
    <reaction evidence="4">
        <text>L-homoserine + acetyl-CoA = O-acetyl-L-homoserine + CoA</text>
        <dbReference type="Rhea" id="RHEA:13701"/>
        <dbReference type="ChEBI" id="CHEBI:57287"/>
        <dbReference type="ChEBI" id="CHEBI:57288"/>
        <dbReference type="ChEBI" id="CHEBI:57476"/>
        <dbReference type="ChEBI" id="CHEBI:57716"/>
        <dbReference type="EC" id="2.3.1.31"/>
    </reaction>
</comment>
<organism evidence="6 7">
    <name type="scientific">Chitinivibrio alkaliphilus ACht1</name>
    <dbReference type="NCBI Taxonomy" id="1313304"/>
    <lineage>
        <taxon>Bacteria</taxon>
        <taxon>Pseudomonadati</taxon>
        <taxon>Fibrobacterota</taxon>
        <taxon>Chitinivibrionia</taxon>
        <taxon>Chitinivibrionales</taxon>
        <taxon>Chitinivibrionaceae</taxon>
        <taxon>Chitinivibrio</taxon>
    </lineage>
</organism>
<comment type="similarity">
    <text evidence="4">Belongs to the MetA family.</text>
</comment>
<dbReference type="STRING" id="1313304.CALK_0524"/>
<sequence>MTIIIPDDYPSKKALEDRRILCIQNANALKQDIRPLRIGILNIMPEAENYEFNLLFPLGRSVLQIQPIWIKLDSHTYASSDSQHLQRHYQRFFDAVEEKHLDGFIISGAPVEQIPFTEVHYWQELQEIMAYARENIVSTLGICWGGMALTKYLGIEKRLYEKKLFGVFETHNIAQNHPITGEMDDIYWCPNSRYAGYEDRDLEHARDAGKIDLLAHSPEAGYLIYESSDHRFLMHLGHFEYNADRLVEEYRRDLEKGVVIDAPLNVDLHHPVNRWRTHNLEFFSEWIRYVYLTTEY</sequence>
<feature type="active site" description="Acyl-thioester intermediate" evidence="4 5">
    <location>
        <position position="143"/>
    </location>
</feature>
<dbReference type="InterPro" id="IPR033752">
    <property type="entry name" value="MetA_family"/>
</dbReference>
<dbReference type="Proteomes" id="UP000017148">
    <property type="component" value="Unassembled WGS sequence"/>
</dbReference>
<evidence type="ECO:0000256" key="1">
    <source>
        <dbReference type="ARBA" id="ARBA00022605"/>
    </source>
</evidence>
<evidence type="ECO:0000313" key="6">
    <source>
        <dbReference type="EMBL" id="ERP39031.1"/>
    </source>
</evidence>
<comment type="subcellular location">
    <subcellularLocation>
        <location evidence="4">Cytoplasm</location>
    </subcellularLocation>
</comment>
<reference evidence="6 7" key="1">
    <citation type="journal article" date="2013" name="Environ. Microbiol.">
        <title>Genome analysis of Chitinivibrio alkaliphilus gen. nov., sp. nov., a novel extremely haloalkaliphilic anaerobic chitinolytic bacterium from the candidate phylum Termite Group 3.</title>
        <authorList>
            <person name="Sorokin D.Y."/>
            <person name="Gumerov V.M."/>
            <person name="Rakitin A.L."/>
            <person name="Beletsky A.V."/>
            <person name="Damste J.S."/>
            <person name="Muyzer G."/>
            <person name="Mardanov A.V."/>
            <person name="Ravin N.V."/>
        </authorList>
    </citation>
    <scope>NUCLEOTIDE SEQUENCE [LARGE SCALE GENOMIC DNA]</scope>
    <source>
        <strain evidence="6 7">ACht1</strain>
    </source>
</reference>
<dbReference type="UniPathway" id="UPA00051">
    <property type="reaction ID" value="UER00074"/>
</dbReference>
<name>U7DDQ7_9BACT</name>
<gene>
    <name evidence="4" type="primary">metAA</name>
    <name evidence="6" type="ORF">CALK_0524</name>
</gene>
<feature type="site" description="Important for acyl-CoA specificity" evidence="4">
    <location>
        <position position="112"/>
    </location>
</feature>
<protein>
    <recommendedName>
        <fullName evidence="4">Homoserine O-acetyltransferase</fullName>
        <shortName evidence="4">HAT</shortName>
        <ecNumber evidence="4">2.3.1.31</ecNumber>
    </recommendedName>
    <alternativeName>
        <fullName evidence="4">Homoserine transacetylase</fullName>
        <shortName evidence="4">HTA</shortName>
    </alternativeName>
</protein>
<dbReference type="EMBL" id="ASJR01000003">
    <property type="protein sequence ID" value="ERP39031.1"/>
    <property type="molecule type" value="Genomic_DNA"/>
</dbReference>
<dbReference type="GO" id="GO:0004414">
    <property type="term" value="F:homoserine O-acetyltransferase activity"/>
    <property type="evidence" value="ECO:0007669"/>
    <property type="project" value="UniProtKB-EC"/>
</dbReference>
<feature type="active site" description="Proton acceptor" evidence="4">
    <location>
        <position position="238"/>
    </location>
</feature>
<keyword evidence="7" id="KW-1185">Reference proteome</keyword>